<dbReference type="SMART" id="SM00367">
    <property type="entry name" value="LRR_CC"/>
    <property type="match status" value="2"/>
</dbReference>
<sequence length="521" mass="58539">MPKRKSVHSLQELCLENVASNLDHIWIKEHTDCLAGFLVQELLQFLGNRKLLTSDLLCSLLVPQLKTLDWSICPELVTRAVVTTVPCKNLSSLILQDCNQIPADALLDLVKALPHLIKLNLSATQCNTQVLSAATSSCRQLRELDISGCQRLSPYSLLHLAYNPSTGSFCCSGLQILVMEPLNPRIDAEELVWALVFLLLALPSLKCLVHEQVTEAVCLIYHQLFDGVQVPPVFPSLVALARRRMPAFPGKGPPGFVLALKSIHDLSESSWPMVRAVCPYVRNVSVTLTGMPPLGESFLSACHIVHLTVGCREERDMREVLFLTQSLQAQLECLSVSNFAFEDEWTFHVLLSHCVNLQKLTIRFLSPVTSRYGRRTNVEALKWDFALPPHPFPYLCDVCLVHSDIENHLPSQHARLLKDCLESLLRHSPCLEILELVSLPFPLDEVFEKLLRPPGRALAQLRRLSLVEDDVSLHAIHLLLSSENQLSYLNVDTCPKIDEREYQELCQRVGKEGLDVEILWA</sequence>
<reference evidence="2" key="2">
    <citation type="submission" date="2025-08" db="UniProtKB">
        <authorList>
            <consortium name="RefSeq"/>
        </authorList>
    </citation>
    <scope>IDENTIFICATION</scope>
</reference>
<dbReference type="Gene3D" id="3.80.10.10">
    <property type="entry name" value="Ribonuclease Inhibitor"/>
    <property type="match status" value="2"/>
</dbReference>
<dbReference type="GeneID" id="110091244"/>
<keyword evidence="1" id="KW-1185">Reference proteome</keyword>
<dbReference type="Proteomes" id="UP001652642">
    <property type="component" value="Chromosome 2"/>
</dbReference>
<protein>
    <submittedName>
        <fullName evidence="2">Uncharacterized protein</fullName>
    </submittedName>
</protein>
<dbReference type="RefSeq" id="XP_072845179.1">
    <property type="nucleotide sequence ID" value="XM_072989078.1"/>
</dbReference>
<dbReference type="PANTHER" id="PTHR13318">
    <property type="entry name" value="PARTNER OF PAIRED, ISOFORM B-RELATED"/>
    <property type="match status" value="1"/>
</dbReference>
<proteinExistence type="predicted"/>
<reference evidence="1" key="1">
    <citation type="submission" date="2025-05" db="UniProtKB">
        <authorList>
            <consortium name="RefSeq"/>
        </authorList>
    </citation>
    <scope>NUCLEOTIDE SEQUENCE [LARGE SCALE GENOMIC DNA]</scope>
</reference>
<dbReference type="InterPro" id="IPR032675">
    <property type="entry name" value="LRR_dom_sf"/>
</dbReference>
<dbReference type="InterPro" id="IPR006553">
    <property type="entry name" value="Leu-rich_rpt_Cys-con_subtyp"/>
</dbReference>
<dbReference type="SUPFAM" id="SSF52047">
    <property type="entry name" value="RNI-like"/>
    <property type="match status" value="1"/>
</dbReference>
<name>A0ABM5FID9_9SAUR</name>
<organism evidence="1 2">
    <name type="scientific">Pogona vitticeps</name>
    <name type="common">central bearded dragon</name>
    <dbReference type="NCBI Taxonomy" id="103695"/>
    <lineage>
        <taxon>Eukaryota</taxon>
        <taxon>Metazoa</taxon>
        <taxon>Chordata</taxon>
        <taxon>Craniata</taxon>
        <taxon>Vertebrata</taxon>
        <taxon>Euteleostomi</taxon>
        <taxon>Lepidosauria</taxon>
        <taxon>Squamata</taxon>
        <taxon>Bifurcata</taxon>
        <taxon>Unidentata</taxon>
        <taxon>Episquamata</taxon>
        <taxon>Toxicofera</taxon>
        <taxon>Iguania</taxon>
        <taxon>Acrodonta</taxon>
        <taxon>Agamidae</taxon>
        <taxon>Amphibolurinae</taxon>
        <taxon>Pogona</taxon>
    </lineage>
</organism>
<accession>A0ABM5FID9</accession>
<gene>
    <name evidence="2" type="primary">LOC110091244</name>
</gene>
<evidence type="ECO:0000313" key="2">
    <source>
        <dbReference type="RefSeq" id="XP_072845179.1"/>
    </source>
</evidence>
<evidence type="ECO:0000313" key="1">
    <source>
        <dbReference type="Proteomes" id="UP001652642"/>
    </source>
</evidence>